<evidence type="ECO:0000313" key="7">
    <source>
        <dbReference type="Ensembl" id="ENSCINP00000022429.2"/>
    </source>
</evidence>
<accession>A0A1W2W3U0</accession>
<reference evidence="7" key="3">
    <citation type="submission" date="2025-08" db="UniProtKB">
        <authorList>
            <consortium name="Ensembl"/>
        </authorList>
    </citation>
    <scope>IDENTIFICATION</scope>
</reference>
<dbReference type="GeneTree" id="ENSGT00390000013235"/>
<dbReference type="PANTHER" id="PTHR48208">
    <property type="entry name" value="CENTROMERE PROTEIN I"/>
    <property type="match status" value="1"/>
</dbReference>
<evidence type="ECO:0000256" key="4">
    <source>
        <dbReference type="ARBA" id="ARBA00022454"/>
    </source>
</evidence>
<keyword evidence="5" id="KW-0539">Nucleus</keyword>
<dbReference type="EMBL" id="EAAA01002519">
    <property type="status" value="NOT_ANNOTATED_CDS"/>
    <property type="molecule type" value="Genomic_DNA"/>
</dbReference>
<reference evidence="7" key="4">
    <citation type="submission" date="2025-09" db="UniProtKB">
        <authorList>
            <consortium name="Ensembl"/>
        </authorList>
    </citation>
    <scope>IDENTIFICATION</scope>
</reference>
<reference evidence="8" key="1">
    <citation type="journal article" date="2002" name="Science">
        <title>The draft genome of Ciona intestinalis: insights into chordate and vertebrate origins.</title>
        <authorList>
            <person name="Dehal P."/>
            <person name="Satou Y."/>
            <person name="Campbell R.K."/>
            <person name="Chapman J."/>
            <person name="Degnan B."/>
            <person name="De Tomaso A."/>
            <person name="Davidson B."/>
            <person name="Di Gregorio A."/>
            <person name="Gelpke M."/>
            <person name="Goodstein D.M."/>
            <person name="Harafuji N."/>
            <person name="Hastings K.E."/>
            <person name="Ho I."/>
            <person name="Hotta K."/>
            <person name="Huang W."/>
            <person name="Kawashima T."/>
            <person name="Lemaire P."/>
            <person name="Martinez D."/>
            <person name="Meinertzhagen I.A."/>
            <person name="Necula S."/>
            <person name="Nonaka M."/>
            <person name="Putnam N."/>
            <person name="Rash S."/>
            <person name="Saiga H."/>
            <person name="Satake M."/>
            <person name="Terry A."/>
            <person name="Yamada L."/>
            <person name="Wang H.G."/>
            <person name="Awazu S."/>
            <person name="Azumi K."/>
            <person name="Boore J."/>
            <person name="Branno M."/>
            <person name="Chin-Bow S."/>
            <person name="DeSantis R."/>
            <person name="Doyle S."/>
            <person name="Francino P."/>
            <person name="Keys D.N."/>
            <person name="Haga S."/>
            <person name="Hayashi H."/>
            <person name="Hino K."/>
            <person name="Imai K.S."/>
            <person name="Inaba K."/>
            <person name="Kano S."/>
            <person name="Kobayashi K."/>
            <person name="Kobayashi M."/>
            <person name="Lee B.I."/>
            <person name="Makabe K.W."/>
            <person name="Manohar C."/>
            <person name="Matassi G."/>
            <person name="Medina M."/>
            <person name="Mochizuki Y."/>
            <person name="Mount S."/>
            <person name="Morishita T."/>
            <person name="Miura S."/>
            <person name="Nakayama A."/>
            <person name="Nishizaka S."/>
            <person name="Nomoto H."/>
            <person name="Ohta F."/>
            <person name="Oishi K."/>
            <person name="Rigoutsos I."/>
            <person name="Sano M."/>
            <person name="Sasaki A."/>
            <person name="Sasakura Y."/>
            <person name="Shoguchi E."/>
            <person name="Shin-i T."/>
            <person name="Spagnuolo A."/>
            <person name="Stainier D."/>
            <person name="Suzuki M.M."/>
            <person name="Tassy O."/>
            <person name="Takatori N."/>
            <person name="Tokuoka M."/>
            <person name="Yagi K."/>
            <person name="Yoshizaki F."/>
            <person name="Wada S."/>
            <person name="Zhang C."/>
            <person name="Hyatt P.D."/>
            <person name="Larimer F."/>
            <person name="Detter C."/>
            <person name="Doggett N."/>
            <person name="Glavina T."/>
            <person name="Hawkins T."/>
            <person name="Richardson P."/>
            <person name="Lucas S."/>
            <person name="Kohara Y."/>
            <person name="Levine M."/>
            <person name="Satoh N."/>
            <person name="Rokhsar D.S."/>
        </authorList>
    </citation>
    <scope>NUCLEOTIDE SEQUENCE [LARGE SCALE GENOMIC DNA]</scope>
</reference>
<keyword evidence="6" id="KW-0137">Centromere</keyword>
<proteinExistence type="inferred from homology"/>
<dbReference type="GO" id="GO:0005634">
    <property type="term" value="C:nucleus"/>
    <property type="evidence" value="ECO:0007669"/>
    <property type="project" value="UniProtKB-SubCell"/>
</dbReference>
<dbReference type="InterPro" id="IPR012485">
    <property type="entry name" value="CENP-I"/>
</dbReference>
<dbReference type="AlphaFoldDB" id="F6ZLT0"/>
<dbReference type="Ensembl" id="ENSCINT00000022675.2">
    <property type="protein sequence ID" value="ENSCINP00000022429.2"/>
    <property type="gene ID" value="ENSCING00000011831.2"/>
</dbReference>
<evidence type="ECO:0000256" key="1">
    <source>
        <dbReference type="ARBA" id="ARBA00004123"/>
    </source>
</evidence>
<dbReference type="STRING" id="7719.ENSCINP00000022429"/>
<evidence type="ECO:0000256" key="6">
    <source>
        <dbReference type="ARBA" id="ARBA00023328"/>
    </source>
</evidence>
<sequence>MDEDRTKVLKIQKIVKYLQGNECVLKSQRIRSDLSQFVKTLRSLACEVGLSQDDIFTVADLASSGKFGEVICNSLIRSLIPRESVPQDAVLLLVSRIGQNHVSIKLKQLILRWVVLVFDIIAQKNSIHAIYGIIFQYIDSEILCPIVCQLLSLLTRKYDVLHFRIRKLLSLQSKIGGQPYLCGLLSVYRMYQPSLISMAGRHNVFFKNYDKSWSLSISGVQQRYGLHMLNETMSYNASHLPQTNKHTPLITPPTPTMCHDDQPLTQVMSGKIPFYRIKSFAELLNNFNNLELTCQAHSLLSSTTLQHLLAITHDRTIPARLTFWLHHRLCEELVTVAGETARGLELIKCVVEFSGFIQECLPVCEAFIFRYLYTWDGQSYRPYILKLITRLRLLPTSVLKDFVFAPLRKLFNLSSDVFFKCSIISILQELLSNYLNLESDRYDVIMNMQDDNAAMDKLASYMFQPINVGKINPNATIFQLIKFVDFISLEGLIETKCNAMLMHSVLQFYVKTSRIYSDHERELFTLPPSPVVSLALFSLSPMFVSTMFGILLNHTQALNKLGKSNHREHYHYMLELNSYLTDVHDTFWRWNAFHPHCHEDSSIYKHIHVDNIGQVLTYPDVITARRMFTIERHPALTVHATKYLQLLNRDPEEMFENELVTEPPFIEYLETKGLTKLTTLIKFLRRGIPESKTP</sequence>
<comment type="similarity">
    <text evidence="3">Belongs to the CENP-I/CTF3 family.</text>
</comment>
<evidence type="ECO:0000256" key="3">
    <source>
        <dbReference type="ARBA" id="ARBA00005470"/>
    </source>
</evidence>
<dbReference type="Pfam" id="PF07778">
    <property type="entry name" value="CENP-I"/>
    <property type="match status" value="1"/>
</dbReference>
<reference evidence="7" key="2">
    <citation type="journal article" date="2008" name="Genome Biol.">
        <title>Improved genome assembly and evidence-based global gene model set for the chordate Ciona intestinalis: new insight into intron and operon populations.</title>
        <authorList>
            <person name="Satou Y."/>
            <person name="Mineta K."/>
            <person name="Ogasawara M."/>
            <person name="Sasakura Y."/>
            <person name="Shoguchi E."/>
            <person name="Ueno K."/>
            <person name="Yamada L."/>
            <person name="Matsumoto J."/>
            <person name="Wasserscheid J."/>
            <person name="Dewar K."/>
            <person name="Wiley G.B."/>
            <person name="Macmil S.L."/>
            <person name="Roe B.A."/>
            <person name="Zeller R.W."/>
            <person name="Hastings K.E."/>
            <person name="Lemaire P."/>
            <person name="Lindquist E."/>
            <person name="Endo T."/>
            <person name="Hotta K."/>
            <person name="Inaba K."/>
        </authorList>
    </citation>
    <scope>NUCLEOTIDE SEQUENCE [LARGE SCALE GENOMIC DNA]</scope>
    <source>
        <strain evidence="7">wild type</strain>
    </source>
</reference>
<dbReference type="GO" id="GO:0034080">
    <property type="term" value="P:CENP-A containing chromatin assembly"/>
    <property type="evidence" value="ECO:0000318"/>
    <property type="project" value="GO_Central"/>
</dbReference>
<keyword evidence="8" id="KW-1185">Reference proteome</keyword>
<dbReference type="GO" id="GO:0000939">
    <property type="term" value="C:inner kinetochore"/>
    <property type="evidence" value="ECO:0000318"/>
    <property type="project" value="GO_Central"/>
</dbReference>
<dbReference type="KEGG" id="cin:100184944"/>
<evidence type="ECO:0000313" key="8">
    <source>
        <dbReference type="Proteomes" id="UP000008144"/>
    </source>
</evidence>
<dbReference type="PANTHER" id="PTHR48208:SF2">
    <property type="entry name" value="CENTROMERE PROTEIN I"/>
    <property type="match status" value="1"/>
</dbReference>
<dbReference type="InParanoid" id="F6ZLT0"/>
<dbReference type="RefSeq" id="XP_002123611.2">
    <property type="nucleotide sequence ID" value="XM_002123575.5"/>
</dbReference>
<accession>F6ZLT0</accession>
<protein>
    <submittedName>
        <fullName evidence="7">Centromere protein I-like</fullName>
    </submittedName>
</protein>
<gene>
    <name evidence="7" type="primary">LOC100184944</name>
</gene>
<dbReference type="OMA" id="RVFKNYY"/>
<name>F6ZLT0_CIOIN</name>
<evidence type="ECO:0000256" key="2">
    <source>
        <dbReference type="ARBA" id="ARBA00004584"/>
    </source>
</evidence>
<dbReference type="OrthoDB" id="6347512at2759"/>
<evidence type="ECO:0000256" key="5">
    <source>
        <dbReference type="ARBA" id="ARBA00023242"/>
    </source>
</evidence>
<dbReference type="HOGENOM" id="CLU_022189_0_0_1"/>
<dbReference type="EMBL" id="EAAA01002518">
    <property type="status" value="NOT_ANNOTATED_CDS"/>
    <property type="molecule type" value="Genomic_DNA"/>
</dbReference>
<keyword evidence="4" id="KW-0158">Chromosome</keyword>
<dbReference type="Proteomes" id="UP000008144">
    <property type="component" value="Chromosome 7"/>
</dbReference>
<organism evidence="7 8">
    <name type="scientific">Ciona intestinalis</name>
    <name type="common">Transparent sea squirt</name>
    <name type="synonym">Ascidia intestinalis</name>
    <dbReference type="NCBI Taxonomy" id="7719"/>
    <lineage>
        <taxon>Eukaryota</taxon>
        <taxon>Metazoa</taxon>
        <taxon>Chordata</taxon>
        <taxon>Tunicata</taxon>
        <taxon>Ascidiacea</taxon>
        <taxon>Phlebobranchia</taxon>
        <taxon>Cionidae</taxon>
        <taxon>Ciona</taxon>
    </lineage>
</organism>
<dbReference type="GO" id="GO:0000070">
    <property type="term" value="P:mitotic sister chromatid segregation"/>
    <property type="evidence" value="ECO:0000318"/>
    <property type="project" value="GO_Central"/>
</dbReference>
<comment type="subcellular location">
    <subcellularLocation>
        <location evidence="2">Chromosome</location>
        <location evidence="2">Centromere</location>
    </subcellularLocation>
    <subcellularLocation>
        <location evidence="1">Nucleus</location>
    </subcellularLocation>
</comment>
<dbReference type="GeneID" id="100184944"/>